<sequence>MKTVKENTLESASPNENIESPGGKDEITRDKLKKLLREQTKKNDGLTDKNFRLNTQLRSLIMLLQKKDMQLKDIFEEKAKNKARKLLGTKIIVSSLSSVLFTKKSWAMYKLTQNIYPSALKESAAKHILFFYQQSEIKILYFAWDNLKSNRNKQKILERFIYLLEAKFLSCGYRKLVEIFHSCIQKECKSKVNFLQLIEVMDKALSTQESFSESFNKWAQKKHKHTVLIEILNKGHLKRIRWAFATIQISSMEKKLKKSQDKNKKLIELFKDSTKTTIFGEDWGLRKPQLMKSALEVLIKSHFSIFSHDSSKKYLIQLIISIFKHLKQSSFNAINEYSLNLKLKSAEEDLKNAHSSELSSKAAIKGKQIQITELKTDHKTLKNSLEKVNQNIRVLKGSLRVKEEETSELEEKINKCNENLKKFQAESDSLSAQNNQRYEKLLKEIEANNNKIEEIEASIDFYCSDLQRLETEGRMGALQLSQLEVAQKKAQDLHNLLMNEKSRLQSAEIEHKKQKISFSSKIDTLACEKETLLERIRKGQDEKAFISSEIEVKEKVLYSLQDKFNDYSARQQVLDEKKQRLQQNLEEEYDMKESLLAHKQKELQKLKEALSLHKTQMDTMLKDLNLKIKREENDRNAKANQELVQISQKYEEITREIHAANLKINPLQAQIQSLTTEKLKLSDELKSTQEFLSKVNEENSFLKTEFMSLETPQNFSLDESSNDSLSNLREYSSSLEKKIKEITMSFGEVPEVSKYSHEKLLLETKIKNLQAELNECNEFVMRSRQDVADAIAEIENYASILGVMEEKMNESEEQLIIRLREKEEAAEELKNAKQQYLMRSFLP</sequence>
<organism evidence="3 4">
    <name type="scientific">Stentor coeruleus</name>
    <dbReference type="NCBI Taxonomy" id="5963"/>
    <lineage>
        <taxon>Eukaryota</taxon>
        <taxon>Sar</taxon>
        <taxon>Alveolata</taxon>
        <taxon>Ciliophora</taxon>
        <taxon>Postciliodesmatophora</taxon>
        <taxon>Heterotrichea</taxon>
        <taxon>Heterotrichida</taxon>
        <taxon>Stentoridae</taxon>
        <taxon>Stentor</taxon>
    </lineage>
</organism>
<accession>A0A1R2CMM8</accession>
<name>A0A1R2CMM8_9CILI</name>
<gene>
    <name evidence="3" type="ORF">SteCoe_7385</name>
</gene>
<evidence type="ECO:0000313" key="4">
    <source>
        <dbReference type="Proteomes" id="UP000187209"/>
    </source>
</evidence>
<feature type="coiled-coil region" evidence="1">
    <location>
        <begin position="371"/>
        <end position="663"/>
    </location>
</feature>
<evidence type="ECO:0000313" key="3">
    <source>
        <dbReference type="EMBL" id="OMJ90273.1"/>
    </source>
</evidence>
<reference evidence="3 4" key="1">
    <citation type="submission" date="2016-11" db="EMBL/GenBank/DDBJ databases">
        <title>The macronuclear genome of Stentor coeruleus: a giant cell with tiny introns.</title>
        <authorList>
            <person name="Slabodnick M."/>
            <person name="Ruby J.G."/>
            <person name="Reiff S.B."/>
            <person name="Swart E.C."/>
            <person name="Gosai S."/>
            <person name="Prabakaran S."/>
            <person name="Witkowska E."/>
            <person name="Larue G.E."/>
            <person name="Fisher S."/>
            <person name="Freeman R.M."/>
            <person name="Gunawardena J."/>
            <person name="Chu W."/>
            <person name="Stover N.A."/>
            <person name="Gregory B.D."/>
            <person name="Nowacki M."/>
            <person name="Derisi J."/>
            <person name="Roy S.W."/>
            <person name="Marshall W.F."/>
            <person name="Sood P."/>
        </authorList>
    </citation>
    <scope>NUCLEOTIDE SEQUENCE [LARGE SCALE GENOMIC DNA]</scope>
    <source>
        <strain evidence="3">WM001</strain>
    </source>
</reference>
<protein>
    <submittedName>
        <fullName evidence="3">Uncharacterized protein</fullName>
    </submittedName>
</protein>
<feature type="region of interest" description="Disordered" evidence="2">
    <location>
        <begin position="1"/>
        <end position="26"/>
    </location>
</feature>
<dbReference type="OrthoDB" id="10255522at2759"/>
<keyword evidence="1" id="KW-0175">Coiled coil</keyword>
<evidence type="ECO:0000256" key="2">
    <source>
        <dbReference type="SAM" id="MobiDB-lite"/>
    </source>
</evidence>
<dbReference type="AlphaFoldDB" id="A0A1R2CMM8"/>
<dbReference type="Gene3D" id="1.10.287.1490">
    <property type="match status" value="1"/>
</dbReference>
<keyword evidence="4" id="KW-1185">Reference proteome</keyword>
<dbReference type="EMBL" id="MPUH01000106">
    <property type="protein sequence ID" value="OMJ90273.1"/>
    <property type="molecule type" value="Genomic_DNA"/>
</dbReference>
<comment type="caution">
    <text evidence="3">The sequence shown here is derived from an EMBL/GenBank/DDBJ whole genome shotgun (WGS) entry which is preliminary data.</text>
</comment>
<evidence type="ECO:0000256" key="1">
    <source>
        <dbReference type="SAM" id="Coils"/>
    </source>
</evidence>
<feature type="compositionally biased region" description="Polar residues" evidence="2">
    <location>
        <begin position="9"/>
        <end position="18"/>
    </location>
</feature>
<proteinExistence type="predicted"/>
<feature type="coiled-coil region" evidence="1">
    <location>
        <begin position="752"/>
        <end position="839"/>
    </location>
</feature>
<dbReference type="Proteomes" id="UP000187209">
    <property type="component" value="Unassembled WGS sequence"/>
</dbReference>